<sequence length="258" mass="26936">MRGIEGRVAVVTGGSSGIGLATAKLLCAEGAKVLIASRGEARGLAAERELRDAGGEALFVQTDVTRADEVRRMVDAALQRWGRLDLAVNNAAIGDITYAPTAELSEEEFDRTLAVCLKGVWLCLKYQLPVMMNGGAVVNVSSTTGLAGKPLGSFYCAAKHGVHGLTQSAALEYAAQRVRLNVLCPGPHRTPMLEGVFKKVSPGAPEKAAKYMSSRVPLGRIGDPEESARAIVWLLSDEASYVTGAVLAVDGGITAGAA</sequence>
<dbReference type="Pfam" id="PF13561">
    <property type="entry name" value="adh_short_C2"/>
    <property type="match status" value="1"/>
</dbReference>
<feature type="domain" description="Ketoreductase" evidence="3">
    <location>
        <begin position="7"/>
        <end position="195"/>
    </location>
</feature>
<dbReference type="EC" id="1.1.1.47" evidence="4"/>
<proteinExistence type="inferred from homology"/>
<keyword evidence="2 4" id="KW-0560">Oxidoreductase</keyword>
<evidence type="ECO:0000313" key="4">
    <source>
        <dbReference type="EMBL" id="QSQ24130.1"/>
    </source>
</evidence>
<dbReference type="InterPro" id="IPR036291">
    <property type="entry name" value="NAD(P)-bd_dom_sf"/>
</dbReference>
<dbReference type="NCBIfam" id="NF005559">
    <property type="entry name" value="PRK07231.1"/>
    <property type="match status" value="1"/>
</dbReference>
<dbReference type="SUPFAM" id="SSF51735">
    <property type="entry name" value="NAD(P)-binding Rossmann-fold domains"/>
    <property type="match status" value="1"/>
</dbReference>
<evidence type="ECO:0000256" key="2">
    <source>
        <dbReference type="ARBA" id="ARBA00023002"/>
    </source>
</evidence>
<gene>
    <name evidence="4" type="ORF">JY651_03920</name>
</gene>
<evidence type="ECO:0000313" key="5">
    <source>
        <dbReference type="Proteomes" id="UP000662747"/>
    </source>
</evidence>
<evidence type="ECO:0000259" key="3">
    <source>
        <dbReference type="SMART" id="SM00822"/>
    </source>
</evidence>
<dbReference type="InterPro" id="IPR002347">
    <property type="entry name" value="SDR_fam"/>
</dbReference>
<reference evidence="4 5" key="1">
    <citation type="submission" date="2021-02" db="EMBL/GenBank/DDBJ databases">
        <title>De Novo genome assembly of isolated myxobacteria.</title>
        <authorList>
            <person name="Stevens D.C."/>
        </authorList>
    </citation>
    <scope>NUCLEOTIDE SEQUENCE [LARGE SCALE GENOMIC DNA]</scope>
    <source>
        <strain evidence="5">SCPEA02</strain>
    </source>
</reference>
<keyword evidence="5" id="KW-1185">Reference proteome</keyword>
<dbReference type="InterPro" id="IPR020904">
    <property type="entry name" value="Sc_DH/Rdtase_CS"/>
</dbReference>
<dbReference type="PROSITE" id="PS00061">
    <property type="entry name" value="ADH_SHORT"/>
    <property type="match status" value="1"/>
</dbReference>
<dbReference type="Gene3D" id="3.40.50.720">
    <property type="entry name" value="NAD(P)-binding Rossmann-like Domain"/>
    <property type="match status" value="1"/>
</dbReference>
<dbReference type="PANTHER" id="PTHR24321:SF11">
    <property type="entry name" value="BLR0893 PROTEIN"/>
    <property type="match status" value="1"/>
</dbReference>
<dbReference type="RefSeq" id="WP_206725696.1">
    <property type="nucleotide sequence ID" value="NZ_CP071090.1"/>
</dbReference>
<dbReference type="SMART" id="SM00822">
    <property type="entry name" value="PKS_KR"/>
    <property type="match status" value="1"/>
</dbReference>
<dbReference type="PRINTS" id="PR00081">
    <property type="entry name" value="GDHRDH"/>
</dbReference>
<dbReference type="GO" id="GO:0047936">
    <property type="term" value="F:glucose 1-dehydrogenase [NAD(P)+] activity"/>
    <property type="evidence" value="ECO:0007669"/>
    <property type="project" value="UniProtKB-EC"/>
</dbReference>
<dbReference type="InterPro" id="IPR057326">
    <property type="entry name" value="KR_dom"/>
</dbReference>
<evidence type="ECO:0000256" key="1">
    <source>
        <dbReference type="ARBA" id="ARBA00006484"/>
    </source>
</evidence>
<organism evidence="4 5">
    <name type="scientific">Pyxidicoccus parkwayensis</name>
    <dbReference type="NCBI Taxonomy" id="2813578"/>
    <lineage>
        <taxon>Bacteria</taxon>
        <taxon>Pseudomonadati</taxon>
        <taxon>Myxococcota</taxon>
        <taxon>Myxococcia</taxon>
        <taxon>Myxococcales</taxon>
        <taxon>Cystobacterineae</taxon>
        <taxon>Myxococcaceae</taxon>
        <taxon>Pyxidicoccus</taxon>
    </lineage>
</organism>
<accession>A0ABX7P1V4</accession>
<dbReference type="Proteomes" id="UP000662747">
    <property type="component" value="Chromosome"/>
</dbReference>
<dbReference type="EMBL" id="CP071090">
    <property type="protein sequence ID" value="QSQ24130.1"/>
    <property type="molecule type" value="Genomic_DNA"/>
</dbReference>
<dbReference type="CDD" id="cd05233">
    <property type="entry name" value="SDR_c"/>
    <property type="match status" value="1"/>
</dbReference>
<comment type="similarity">
    <text evidence="1">Belongs to the short-chain dehydrogenases/reductases (SDR) family.</text>
</comment>
<protein>
    <submittedName>
        <fullName evidence="4">Glucose 1-dehydrogenase</fullName>
        <ecNumber evidence="4">1.1.1.47</ecNumber>
    </submittedName>
</protein>
<dbReference type="PRINTS" id="PR00080">
    <property type="entry name" value="SDRFAMILY"/>
</dbReference>
<dbReference type="PANTHER" id="PTHR24321">
    <property type="entry name" value="DEHYDROGENASES, SHORT CHAIN"/>
    <property type="match status" value="1"/>
</dbReference>
<name>A0ABX7P1V4_9BACT</name>